<keyword evidence="6" id="KW-0812">Transmembrane</keyword>
<protein>
    <recommendedName>
        <fullName evidence="6">Ion-translocating oxidoreductase complex subunit G</fullName>
        <ecNumber evidence="6">7.-.-.-</ecNumber>
    </recommendedName>
    <alternativeName>
        <fullName evidence="6">Rnf electron transport complex subunit G</fullName>
    </alternativeName>
</protein>
<dbReference type="HAMAP" id="MF_00479">
    <property type="entry name" value="RsxG_RnfG"/>
    <property type="match status" value="1"/>
</dbReference>
<sequence>MQKLESSLKNMVLVLVGVALIVGAVLAYINHLTSGPIAEKAEQSLAAGIKNVMGTDQLQVAEPQEVKQEFGGKEFTFVLHNCSDKSGKQLGAAVESITGGFGGDVKVLVGFDTEGKILGYTILQASETPGLGAKAATWFQKDGKGSVIGMTPKDGDLHVSKDDKSGNAVDAITASTITSRAFLKAINQAYKVYSGKQVDGESGATKHAEGEGDAAKVEQNEKKG</sequence>
<dbReference type="GeneID" id="302994279"/>
<dbReference type="EMBL" id="SGVY01000005">
    <property type="protein sequence ID" value="TFH84084.1"/>
    <property type="molecule type" value="Genomic_DNA"/>
</dbReference>
<comment type="function">
    <text evidence="6">Part of a membrane-bound complex that couples electron transfer with translocation of ions across the membrane.</text>
</comment>
<feature type="region of interest" description="Disordered" evidence="7">
    <location>
        <begin position="199"/>
        <end position="224"/>
    </location>
</feature>
<organism evidence="9 10">
    <name type="scientific">Segatella hominis</name>
    <dbReference type="NCBI Taxonomy" id="2518605"/>
    <lineage>
        <taxon>Bacteria</taxon>
        <taxon>Pseudomonadati</taxon>
        <taxon>Bacteroidota</taxon>
        <taxon>Bacteroidia</taxon>
        <taxon>Bacteroidales</taxon>
        <taxon>Prevotellaceae</taxon>
        <taxon>Segatella</taxon>
    </lineage>
</organism>
<comment type="subcellular location">
    <subcellularLocation>
        <location evidence="6">Cell membrane</location>
        <topology evidence="6">Single-pass membrane protein</topology>
    </subcellularLocation>
</comment>
<comment type="caution">
    <text evidence="9">The sequence shown here is derived from an EMBL/GenBank/DDBJ whole genome shotgun (WGS) entry which is preliminary data.</text>
</comment>
<dbReference type="EC" id="7.-.-.-" evidence="6"/>
<dbReference type="NCBIfam" id="TIGR01947">
    <property type="entry name" value="rnfG"/>
    <property type="match status" value="1"/>
</dbReference>
<dbReference type="GO" id="GO:0005886">
    <property type="term" value="C:plasma membrane"/>
    <property type="evidence" value="ECO:0007669"/>
    <property type="project" value="UniProtKB-SubCell"/>
</dbReference>
<dbReference type="SMART" id="SM00900">
    <property type="entry name" value="FMN_bind"/>
    <property type="match status" value="1"/>
</dbReference>
<dbReference type="PANTHER" id="PTHR36118">
    <property type="entry name" value="ION-TRANSLOCATING OXIDOREDUCTASE COMPLEX SUBUNIT G"/>
    <property type="match status" value="1"/>
</dbReference>
<evidence type="ECO:0000256" key="1">
    <source>
        <dbReference type="ARBA" id="ARBA00022448"/>
    </source>
</evidence>
<feature type="compositionally biased region" description="Basic and acidic residues" evidence="7">
    <location>
        <begin position="204"/>
        <end position="224"/>
    </location>
</feature>
<gene>
    <name evidence="6" type="primary">rnfG</name>
    <name evidence="9" type="ORF">EXN75_03070</name>
</gene>
<reference evidence="9 10" key="1">
    <citation type="submission" date="2019-02" db="EMBL/GenBank/DDBJ databases">
        <title>Draft Genome Sequence of the Prevotella sp. BCRC 81118, Isolated from Human Feces.</title>
        <authorList>
            <person name="Huang C.-H."/>
        </authorList>
    </citation>
    <scope>NUCLEOTIDE SEQUENCE [LARGE SCALE GENOMIC DNA]</scope>
    <source>
        <strain evidence="9 10">BCRC 81118</strain>
    </source>
</reference>
<dbReference type="PANTHER" id="PTHR36118:SF1">
    <property type="entry name" value="ION-TRANSLOCATING OXIDOREDUCTASE COMPLEX SUBUNIT G"/>
    <property type="match status" value="1"/>
</dbReference>
<name>A0A4Y8VU39_9BACT</name>
<dbReference type="GO" id="GO:0010181">
    <property type="term" value="F:FMN binding"/>
    <property type="evidence" value="ECO:0007669"/>
    <property type="project" value="InterPro"/>
</dbReference>
<proteinExistence type="inferred from homology"/>
<dbReference type="InterPro" id="IPR007329">
    <property type="entry name" value="FMN-bd"/>
</dbReference>
<comment type="subunit">
    <text evidence="6">The complex is composed of six subunits: RnfA, RnfB, RnfC, RnfD, RnfE and RnfG.</text>
</comment>
<keyword evidence="3 6" id="KW-0285">Flavoprotein</keyword>
<dbReference type="OrthoDB" id="9794010at2"/>
<keyword evidence="6" id="KW-1133">Transmembrane helix</keyword>
<dbReference type="Proteomes" id="UP000297872">
    <property type="component" value="Unassembled WGS sequence"/>
</dbReference>
<dbReference type="InterPro" id="IPR010209">
    <property type="entry name" value="Ion_transpt_RnfG/RsxG"/>
</dbReference>
<dbReference type="AlphaFoldDB" id="A0A4Y8VU39"/>
<keyword evidence="4 6" id="KW-0288">FMN</keyword>
<comment type="cofactor">
    <cofactor evidence="6">
        <name>FMN</name>
        <dbReference type="ChEBI" id="CHEBI:58210"/>
    </cofactor>
</comment>
<evidence type="ECO:0000256" key="7">
    <source>
        <dbReference type="SAM" id="MobiDB-lite"/>
    </source>
</evidence>
<dbReference type="GO" id="GO:0022900">
    <property type="term" value="P:electron transport chain"/>
    <property type="evidence" value="ECO:0007669"/>
    <property type="project" value="UniProtKB-UniRule"/>
</dbReference>
<keyword evidence="6" id="KW-1278">Translocase</keyword>
<evidence type="ECO:0000313" key="10">
    <source>
        <dbReference type="Proteomes" id="UP000297872"/>
    </source>
</evidence>
<comment type="similarity">
    <text evidence="6">Belongs to the RnfG family.</text>
</comment>
<evidence type="ECO:0000313" key="9">
    <source>
        <dbReference type="EMBL" id="TFH84084.1"/>
    </source>
</evidence>
<dbReference type="PIRSF" id="PIRSF006091">
    <property type="entry name" value="E_trnsport_RnfG"/>
    <property type="match status" value="1"/>
</dbReference>
<accession>A0A4Y8VU39</accession>
<evidence type="ECO:0000259" key="8">
    <source>
        <dbReference type="SMART" id="SM00900"/>
    </source>
</evidence>
<keyword evidence="6" id="KW-0472">Membrane</keyword>
<dbReference type="Pfam" id="PF04205">
    <property type="entry name" value="FMN_bind"/>
    <property type="match status" value="1"/>
</dbReference>
<dbReference type="GO" id="GO:0009055">
    <property type="term" value="F:electron transfer activity"/>
    <property type="evidence" value="ECO:0007669"/>
    <property type="project" value="InterPro"/>
</dbReference>
<evidence type="ECO:0000256" key="4">
    <source>
        <dbReference type="ARBA" id="ARBA00022643"/>
    </source>
</evidence>
<dbReference type="RefSeq" id="WP_134842732.1">
    <property type="nucleotide sequence ID" value="NZ_SGVY01000005.1"/>
</dbReference>
<feature type="domain" description="FMN-binding" evidence="8">
    <location>
        <begin position="100"/>
        <end position="193"/>
    </location>
</feature>
<evidence type="ECO:0000256" key="5">
    <source>
        <dbReference type="ARBA" id="ARBA00022982"/>
    </source>
</evidence>
<keyword evidence="1 6" id="KW-0813">Transport</keyword>
<keyword evidence="10" id="KW-1185">Reference proteome</keyword>
<feature type="modified residue" description="FMN phosphoryl threonine" evidence="6">
    <location>
        <position position="176"/>
    </location>
</feature>
<evidence type="ECO:0000256" key="3">
    <source>
        <dbReference type="ARBA" id="ARBA00022630"/>
    </source>
</evidence>
<keyword evidence="5 6" id="KW-0249">Electron transport</keyword>
<keyword evidence="2 6" id="KW-0597">Phosphoprotein</keyword>
<evidence type="ECO:0000256" key="6">
    <source>
        <dbReference type="HAMAP-Rule" id="MF_00479"/>
    </source>
</evidence>
<keyword evidence="6" id="KW-1003">Cell membrane</keyword>
<evidence type="ECO:0000256" key="2">
    <source>
        <dbReference type="ARBA" id="ARBA00022553"/>
    </source>
</evidence>